<dbReference type="Gene3D" id="1.10.1660.10">
    <property type="match status" value="1"/>
</dbReference>
<dbReference type="Pfam" id="PF13411">
    <property type="entry name" value="MerR_1"/>
    <property type="match status" value="1"/>
</dbReference>
<feature type="domain" description="HTH merR-type" evidence="2">
    <location>
        <begin position="1"/>
        <end position="68"/>
    </location>
</feature>
<evidence type="ECO:0000259" key="2">
    <source>
        <dbReference type="PROSITE" id="PS50937"/>
    </source>
</evidence>
<gene>
    <name evidence="3" type="ORF">ACFSNB_00700</name>
</gene>
<dbReference type="PROSITE" id="PS50937">
    <property type="entry name" value="HTH_MERR_2"/>
    <property type="match status" value="1"/>
</dbReference>
<dbReference type="RefSeq" id="WP_377313522.1">
    <property type="nucleotide sequence ID" value="NZ_JBHUIY010000001.1"/>
</dbReference>
<dbReference type="InterPro" id="IPR047057">
    <property type="entry name" value="MerR_fam"/>
</dbReference>
<evidence type="ECO:0000313" key="4">
    <source>
        <dbReference type="Proteomes" id="UP001597296"/>
    </source>
</evidence>
<dbReference type="InterPro" id="IPR009061">
    <property type="entry name" value="DNA-bd_dom_put_sf"/>
</dbReference>
<keyword evidence="4" id="KW-1185">Reference proteome</keyword>
<dbReference type="PANTHER" id="PTHR30204:SF92">
    <property type="entry name" value="HTH-TYPE TRANSCRIPTIONAL REGULATOR ZNTR"/>
    <property type="match status" value="1"/>
</dbReference>
<evidence type="ECO:0000256" key="1">
    <source>
        <dbReference type="ARBA" id="ARBA00023125"/>
    </source>
</evidence>
<protein>
    <submittedName>
        <fullName evidence="3">MerR family transcriptional regulator</fullName>
    </submittedName>
</protein>
<dbReference type="Proteomes" id="UP001597296">
    <property type="component" value="Unassembled WGS sequence"/>
</dbReference>
<dbReference type="PANTHER" id="PTHR30204">
    <property type="entry name" value="REDOX-CYCLING DRUG-SENSING TRANSCRIPTIONAL ACTIVATOR SOXR"/>
    <property type="match status" value="1"/>
</dbReference>
<proteinExistence type="predicted"/>
<reference evidence="4" key="1">
    <citation type="journal article" date="2019" name="Int. J. Syst. Evol. Microbiol.">
        <title>The Global Catalogue of Microorganisms (GCM) 10K type strain sequencing project: providing services to taxonomists for standard genome sequencing and annotation.</title>
        <authorList>
            <consortium name="The Broad Institute Genomics Platform"/>
            <consortium name="The Broad Institute Genome Sequencing Center for Infectious Disease"/>
            <person name="Wu L."/>
            <person name="Ma J."/>
        </authorList>
    </citation>
    <scope>NUCLEOTIDE SEQUENCE [LARGE SCALE GENOMIC DNA]</scope>
    <source>
        <strain evidence="4">KCTC 15012</strain>
    </source>
</reference>
<name>A0ABW5C4L1_9PROT</name>
<dbReference type="SMART" id="SM00422">
    <property type="entry name" value="HTH_MERR"/>
    <property type="match status" value="1"/>
</dbReference>
<dbReference type="SUPFAM" id="SSF46955">
    <property type="entry name" value="Putative DNA-binding domain"/>
    <property type="match status" value="1"/>
</dbReference>
<dbReference type="InterPro" id="IPR000551">
    <property type="entry name" value="MerR-type_HTH_dom"/>
</dbReference>
<sequence>MKIGELSRRTGVSIRMLRYYEAEGLLAPRRTERGYRAYQHSDEETVIRIKALGLAGLTLPVIRQFLPCALVGRPDFEPCDELKSLLRRQILVVDHRIETLNQSRALLADLLAQLDASTP</sequence>
<dbReference type="PRINTS" id="PR00040">
    <property type="entry name" value="HTHMERR"/>
</dbReference>
<accession>A0ABW5C4L1</accession>
<dbReference type="CDD" id="cd01282">
    <property type="entry name" value="HTH_MerR-like_sg3"/>
    <property type="match status" value="1"/>
</dbReference>
<dbReference type="EMBL" id="JBHUIY010000001">
    <property type="protein sequence ID" value="MFD2232314.1"/>
    <property type="molecule type" value="Genomic_DNA"/>
</dbReference>
<dbReference type="PROSITE" id="PS00552">
    <property type="entry name" value="HTH_MERR_1"/>
    <property type="match status" value="1"/>
</dbReference>
<keyword evidence="1" id="KW-0238">DNA-binding</keyword>
<comment type="caution">
    <text evidence="3">The sequence shown here is derived from an EMBL/GenBank/DDBJ whole genome shotgun (WGS) entry which is preliminary data.</text>
</comment>
<organism evidence="3 4">
    <name type="scientific">Phaeospirillum tilakii</name>
    <dbReference type="NCBI Taxonomy" id="741673"/>
    <lineage>
        <taxon>Bacteria</taxon>
        <taxon>Pseudomonadati</taxon>
        <taxon>Pseudomonadota</taxon>
        <taxon>Alphaproteobacteria</taxon>
        <taxon>Rhodospirillales</taxon>
        <taxon>Rhodospirillaceae</taxon>
        <taxon>Phaeospirillum</taxon>
    </lineage>
</organism>
<evidence type="ECO:0000313" key="3">
    <source>
        <dbReference type="EMBL" id="MFD2232314.1"/>
    </source>
</evidence>